<sequence>MWRRKDEEDSGSSNRGVAAAVSGLGIGVCRRPQRRWSTSSAAVVEGDNGFGGWWLLGFGAVMVVGLRGNGCSAGRGHSFSERIDGNGVDEERAAFKNFDEFSDVVDKPRVS</sequence>
<protein>
    <submittedName>
        <fullName evidence="1">Uncharacterized protein</fullName>
    </submittedName>
</protein>
<keyword evidence="2" id="KW-1185">Reference proteome</keyword>
<dbReference type="OrthoDB" id="10573973at2759"/>
<evidence type="ECO:0000313" key="2">
    <source>
        <dbReference type="Proteomes" id="UP000737018"/>
    </source>
</evidence>
<dbReference type="EMBL" id="JRKL02003452">
    <property type="protein sequence ID" value="KAF3955214.1"/>
    <property type="molecule type" value="Genomic_DNA"/>
</dbReference>
<organism evidence="1 2">
    <name type="scientific">Castanea mollissima</name>
    <name type="common">Chinese chestnut</name>
    <dbReference type="NCBI Taxonomy" id="60419"/>
    <lineage>
        <taxon>Eukaryota</taxon>
        <taxon>Viridiplantae</taxon>
        <taxon>Streptophyta</taxon>
        <taxon>Embryophyta</taxon>
        <taxon>Tracheophyta</taxon>
        <taxon>Spermatophyta</taxon>
        <taxon>Magnoliopsida</taxon>
        <taxon>eudicotyledons</taxon>
        <taxon>Gunneridae</taxon>
        <taxon>Pentapetalae</taxon>
        <taxon>rosids</taxon>
        <taxon>fabids</taxon>
        <taxon>Fagales</taxon>
        <taxon>Fagaceae</taxon>
        <taxon>Castanea</taxon>
    </lineage>
</organism>
<comment type="caution">
    <text evidence="1">The sequence shown here is derived from an EMBL/GenBank/DDBJ whole genome shotgun (WGS) entry which is preliminary data.</text>
</comment>
<proteinExistence type="predicted"/>
<accession>A0A8J4VMQ6</accession>
<gene>
    <name evidence="1" type="ORF">CMV_019553</name>
</gene>
<evidence type="ECO:0000313" key="1">
    <source>
        <dbReference type="EMBL" id="KAF3955214.1"/>
    </source>
</evidence>
<dbReference type="AlphaFoldDB" id="A0A8J4VMQ6"/>
<reference evidence="1" key="1">
    <citation type="submission" date="2020-03" db="EMBL/GenBank/DDBJ databases">
        <title>Castanea mollissima Vanexum genome sequencing.</title>
        <authorList>
            <person name="Staton M."/>
        </authorList>
    </citation>
    <scope>NUCLEOTIDE SEQUENCE</scope>
    <source>
        <tissue evidence="1">Leaf</tissue>
    </source>
</reference>
<name>A0A8J4VMQ6_9ROSI</name>
<dbReference type="Proteomes" id="UP000737018">
    <property type="component" value="Unassembled WGS sequence"/>
</dbReference>